<keyword evidence="9" id="KW-0614">Plasmid</keyword>
<keyword evidence="3 6" id="KW-0479">Metal-binding</keyword>
<evidence type="ECO:0000256" key="3">
    <source>
        <dbReference type="ARBA" id="ARBA00022723"/>
    </source>
</evidence>
<feature type="compositionally biased region" description="Pro residues" evidence="7">
    <location>
        <begin position="110"/>
        <end position="121"/>
    </location>
</feature>
<dbReference type="PROSITE" id="PS51007">
    <property type="entry name" value="CYTC"/>
    <property type="match status" value="1"/>
</dbReference>
<organism evidence="9 10">
    <name type="scientific">Sphingobium yanoikuyae</name>
    <name type="common">Sphingomonas yanoikuyae</name>
    <dbReference type="NCBI Taxonomy" id="13690"/>
    <lineage>
        <taxon>Bacteria</taxon>
        <taxon>Pseudomonadati</taxon>
        <taxon>Pseudomonadota</taxon>
        <taxon>Alphaproteobacteria</taxon>
        <taxon>Sphingomonadales</taxon>
        <taxon>Sphingomonadaceae</taxon>
        <taxon>Sphingobium</taxon>
    </lineage>
</organism>
<dbReference type="SUPFAM" id="SSF46626">
    <property type="entry name" value="Cytochrome c"/>
    <property type="match status" value="1"/>
</dbReference>
<dbReference type="Gene3D" id="1.10.760.10">
    <property type="entry name" value="Cytochrome c-like domain"/>
    <property type="match status" value="1"/>
</dbReference>
<protein>
    <submittedName>
        <fullName evidence="9">C-type cytochrome</fullName>
    </submittedName>
</protein>
<evidence type="ECO:0000313" key="9">
    <source>
        <dbReference type="EMBL" id="QNG49551.1"/>
    </source>
</evidence>
<evidence type="ECO:0000313" key="10">
    <source>
        <dbReference type="Proteomes" id="UP000515377"/>
    </source>
</evidence>
<evidence type="ECO:0000259" key="8">
    <source>
        <dbReference type="PROSITE" id="PS51007"/>
    </source>
</evidence>
<proteinExistence type="predicted"/>
<accession>A0A9X7UFT0</accession>
<name>A0A9X7UFT0_SPHYA</name>
<dbReference type="InterPro" id="IPR050597">
    <property type="entry name" value="Cytochrome_c_Oxidase_Subunit"/>
</dbReference>
<dbReference type="InterPro" id="IPR036909">
    <property type="entry name" value="Cyt_c-like_dom_sf"/>
</dbReference>
<dbReference type="GO" id="GO:0020037">
    <property type="term" value="F:heme binding"/>
    <property type="evidence" value="ECO:0007669"/>
    <property type="project" value="InterPro"/>
</dbReference>
<sequence>MRTIARRLDSEDRVKVSAYYAALPAPASTLRTTSLYASKCASCHGGSGEGRGPGNPPLAGQSPTYVVVQIEAWRSGQRHDPTGTMLAVSRALAPAELAILASRDGDPSLPVRPPSTPAASR</sequence>
<reference evidence="9 10" key="1">
    <citation type="submission" date="2020-07" db="EMBL/GenBank/DDBJ databases">
        <title>Whole genome sequence of Sphingobium yanoikuyae A3.</title>
        <authorList>
            <person name="Han S.-S."/>
        </authorList>
    </citation>
    <scope>NUCLEOTIDE SEQUENCE [LARGE SCALE GENOMIC DNA]</scope>
    <source>
        <strain evidence="9 10">A3</strain>
        <plasmid evidence="9 10">pSYA3-1</plasmid>
    </source>
</reference>
<evidence type="ECO:0000256" key="4">
    <source>
        <dbReference type="ARBA" id="ARBA00022982"/>
    </source>
</evidence>
<dbReference type="InterPro" id="IPR009056">
    <property type="entry name" value="Cyt_c-like_dom"/>
</dbReference>
<keyword evidence="2 6" id="KW-0349">Heme</keyword>
<evidence type="ECO:0000256" key="6">
    <source>
        <dbReference type="PROSITE-ProRule" id="PRU00433"/>
    </source>
</evidence>
<dbReference type="AlphaFoldDB" id="A0A9X7UFT0"/>
<keyword evidence="5 6" id="KW-0408">Iron</keyword>
<dbReference type="Pfam" id="PF00034">
    <property type="entry name" value="Cytochrom_C"/>
    <property type="match status" value="1"/>
</dbReference>
<dbReference type="GO" id="GO:0046872">
    <property type="term" value="F:metal ion binding"/>
    <property type="evidence" value="ECO:0007669"/>
    <property type="project" value="UniProtKB-KW"/>
</dbReference>
<evidence type="ECO:0000256" key="2">
    <source>
        <dbReference type="ARBA" id="ARBA00022617"/>
    </source>
</evidence>
<keyword evidence="1" id="KW-0813">Transport</keyword>
<dbReference type="EMBL" id="CP060124">
    <property type="protein sequence ID" value="QNG49551.1"/>
    <property type="molecule type" value="Genomic_DNA"/>
</dbReference>
<dbReference type="GO" id="GO:0009055">
    <property type="term" value="F:electron transfer activity"/>
    <property type="evidence" value="ECO:0007669"/>
    <property type="project" value="InterPro"/>
</dbReference>
<gene>
    <name evidence="9" type="ORF">H3V42_32580</name>
</gene>
<dbReference type="PANTHER" id="PTHR33751:SF9">
    <property type="entry name" value="CYTOCHROME C4"/>
    <property type="match status" value="1"/>
</dbReference>
<dbReference type="Proteomes" id="UP000515377">
    <property type="component" value="Plasmid pSYA3-1"/>
</dbReference>
<evidence type="ECO:0000256" key="5">
    <source>
        <dbReference type="ARBA" id="ARBA00023004"/>
    </source>
</evidence>
<geneLocation type="plasmid" evidence="9 10">
    <name>pSYA3-1</name>
</geneLocation>
<evidence type="ECO:0000256" key="7">
    <source>
        <dbReference type="SAM" id="MobiDB-lite"/>
    </source>
</evidence>
<dbReference type="PANTHER" id="PTHR33751">
    <property type="entry name" value="CBB3-TYPE CYTOCHROME C OXIDASE SUBUNIT FIXP"/>
    <property type="match status" value="1"/>
</dbReference>
<evidence type="ECO:0000256" key="1">
    <source>
        <dbReference type="ARBA" id="ARBA00022448"/>
    </source>
</evidence>
<feature type="region of interest" description="Disordered" evidence="7">
    <location>
        <begin position="102"/>
        <end position="121"/>
    </location>
</feature>
<keyword evidence="4" id="KW-0249">Electron transport</keyword>
<feature type="domain" description="Cytochrome c" evidence="8">
    <location>
        <begin position="27"/>
        <end position="108"/>
    </location>
</feature>